<keyword evidence="2" id="KW-1185">Reference proteome</keyword>
<evidence type="ECO:0000313" key="2">
    <source>
        <dbReference type="Proteomes" id="UP001595976"/>
    </source>
</evidence>
<dbReference type="EMBL" id="JBHSLI010000002">
    <property type="protein sequence ID" value="MFC5292680.1"/>
    <property type="molecule type" value="Genomic_DNA"/>
</dbReference>
<dbReference type="RefSeq" id="WP_260347951.1">
    <property type="nucleotide sequence ID" value="NZ_JAOAOS010000002.1"/>
</dbReference>
<dbReference type="Proteomes" id="UP001595976">
    <property type="component" value="Unassembled WGS sequence"/>
</dbReference>
<evidence type="ECO:0000313" key="1">
    <source>
        <dbReference type="EMBL" id="MFC5292680.1"/>
    </source>
</evidence>
<comment type="caution">
    <text evidence="1">The sequence shown here is derived from an EMBL/GenBank/DDBJ whole genome shotgun (WGS) entry which is preliminary data.</text>
</comment>
<name>A0ABW0F2Q4_9HYPH</name>
<reference evidence="2" key="1">
    <citation type="journal article" date="2019" name="Int. J. Syst. Evol. Microbiol.">
        <title>The Global Catalogue of Microorganisms (GCM) 10K type strain sequencing project: providing services to taxonomists for standard genome sequencing and annotation.</title>
        <authorList>
            <consortium name="The Broad Institute Genomics Platform"/>
            <consortium name="The Broad Institute Genome Sequencing Center for Infectious Disease"/>
            <person name="Wu L."/>
            <person name="Ma J."/>
        </authorList>
    </citation>
    <scope>NUCLEOTIDE SEQUENCE [LARGE SCALE GENOMIC DNA]</scope>
    <source>
        <strain evidence="2">CGMCC 1.15643</strain>
    </source>
</reference>
<sequence length="127" mass="13798">MDLQDFEKLVRRSTGLVPMLMTQDVTPDFKGSTVGLFPKMAKEYFEKGFATPIGKDGAPVKIKAAGKAKPTKSAPNPAGEVAIPDDWRDLHHLQMLPIASAIAGEKVAKKDEAIAIIELELKRRAEG</sequence>
<gene>
    <name evidence="1" type="ORF">ACFPK2_06730</name>
</gene>
<accession>A0ABW0F2Q4</accession>
<organism evidence="1 2">
    <name type="scientific">Bosea minatitlanensis</name>
    <dbReference type="NCBI Taxonomy" id="128782"/>
    <lineage>
        <taxon>Bacteria</taxon>
        <taxon>Pseudomonadati</taxon>
        <taxon>Pseudomonadota</taxon>
        <taxon>Alphaproteobacteria</taxon>
        <taxon>Hyphomicrobiales</taxon>
        <taxon>Boseaceae</taxon>
        <taxon>Bosea</taxon>
    </lineage>
</organism>
<protein>
    <submittedName>
        <fullName evidence="1">Uncharacterized protein</fullName>
    </submittedName>
</protein>
<proteinExistence type="predicted"/>